<dbReference type="InterPro" id="IPR000595">
    <property type="entry name" value="cNMP-bd_dom"/>
</dbReference>
<dbReference type="SUPFAM" id="SSF52091">
    <property type="entry name" value="SpoIIaa-like"/>
    <property type="match status" value="1"/>
</dbReference>
<keyword evidence="3 5" id="KW-1133">Transmembrane helix</keyword>
<feature type="transmembrane region" description="Helical" evidence="5">
    <location>
        <begin position="59"/>
        <end position="81"/>
    </location>
</feature>
<dbReference type="PANTHER" id="PTHR43310">
    <property type="entry name" value="SULFATE TRANSPORTER YBAR-RELATED"/>
    <property type="match status" value="1"/>
</dbReference>
<evidence type="ECO:0000259" key="6">
    <source>
        <dbReference type="PROSITE" id="PS50042"/>
    </source>
</evidence>
<feature type="transmembrane region" description="Helical" evidence="5">
    <location>
        <begin position="88"/>
        <end position="107"/>
    </location>
</feature>
<dbReference type="Proteomes" id="UP000034681">
    <property type="component" value="Unassembled WGS sequence"/>
</dbReference>
<evidence type="ECO:0000256" key="5">
    <source>
        <dbReference type="SAM" id="Phobius"/>
    </source>
</evidence>
<dbReference type="EMBL" id="AJTX02000002">
    <property type="protein sequence ID" value="KKJ00965.1"/>
    <property type="molecule type" value="Genomic_DNA"/>
</dbReference>
<dbReference type="InterPro" id="IPR014710">
    <property type="entry name" value="RmlC-like_jellyroll"/>
</dbReference>
<dbReference type="AlphaFoldDB" id="A0A0M2PXR9"/>
<dbReference type="eggNOG" id="COG0664">
    <property type="taxonomic scope" value="Bacteria"/>
</dbReference>
<dbReference type="InterPro" id="IPR002645">
    <property type="entry name" value="STAS_dom"/>
</dbReference>
<name>A0A0M2PXR9_PROHO</name>
<feature type="transmembrane region" description="Helical" evidence="5">
    <location>
        <begin position="288"/>
        <end position="310"/>
    </location>
</feature>
<feature type="transmembrane region" description="Helical" evidence="5">
    <location>
        <begin position="119"/>
        <end position="141"/>
    </location>
</feature>
<evidence type="ECO:0000256" key="1">
    <source>
        <dbReference type="ARBA" id="ARBA00004141"/>
    </source>
</evidence>
<comment type="caution">
    <text evidence="8">The sequence shown here is derived from an EMBL/GenBank/DDBJ whole genome shotgun (WGS) entry which is preliminary data.</text>
</comment>
<evidence type="ECO:0000313" key="8">
    <source>
        <dbReference type="EMBL" id="KKJ00965.1"/>
    </source>
</evidence>
<feature type="domain" description="STAS" evidence="7">
    <location>
        <begin position="487"/>
        <end position="602"/>
    </location>
</feature>
<dbReference type="STRING" id="317619.GCA_000332315_03263"/>
<feature type="transmembrane region" description="Helical" evidence="5">
    <location>
        <begin position="27"/>
        <end position="53"/>
    </location>
</feature>
<keyword evidence="2 5" id="KW-0812">Transmembrane</keyword>
<accession>A0A0M2PXR9</accession>
<dbReference type="SUPFAM" id="SSF51206">
    <property type="entry name" value="cAMP-binding domain-like"/>
    <property type="match status" value="1"/>
</dbReference>
<dbReference type="InterPro" id="IPR018490">
    <property type="entry name" value="cNMP-bd_dom_sf"/>
</dbReference>
<dbReference type="GO" id="GO:0016020">
    <property type="term" value="C:membrane"/>
    <property type="evidence" value="ECO:0007669"/>
    <property type="project" value="UniProtKB-SubCell"/>
</dbReference>
<evidence type="ECO:0000256" key="4">
    <source>
        <dbReference type="ARBA" id="ARBA00023136"/>
    </source>
</evidence>
<protein>
    <submittedName>
        <fullName evidence="8">Sulfate permease</fullName>
    </submittedName>
</protein>
<evidence type="ECO:0000256" key="2">
    <source>
        <dbReference type="ARBA" id="ARBA00022692"/>
    </source>
</evidence>
<organism evidence="8 9">
    <name type="scientific">Prochlorothrix hollandica PCC 9006 = CALU 1027</name>
    <dbReference type="NCBI Taxonomy" id="317619"/>
    <lineage>
        <taxon>Bacteria</taxon>
        <taxon>Bacillati</taxon>
        <taxon>Cyanobacteriota</taxon>
        <taxon>Cyanophyceae</taxon>
        <taxon>Prochlorotrichales</taxon>
        <taxon>Prochlorotrichaceae</taxon>
        <taxon>Prochlorothrix</taxon>
    </lineage>
</organism>
<dbReference type="InterPro" id="IPR011547">
    <property type="entry name" value="SLC26A/SulP_dom"/>
</dbReference>
<dbReference type="PROSITE" id="PS50042">
    <property type="entry name" value="CNMP_BINDING_3"/>
    <property type="match status" value="1"/>
</dbReference>
<dbReference type="OrthoDB" id="9771198at2"/>
<evidence type="ECO:0000313" key="9">
    <source>
        <dbReference type="Proteomes" id="UP000034681"/>
    </source>
</evidence>
<dbReference type="PROSITE" id="PS50801">
    <property type="entry name" value="STAS"/>
    <property type="match status" value="1"/>
</dbReference>
<feature type="transmembrane region" description="Helical" evidence="5">
    <location>
        <begin position="357"/>
        <end position="377"/>
    </location>
</feature>
<dbReference type="InterPro" id="IPR036513">
    <property type="entry name" value="STAS_dom_sf"/>
</dbReference>
<feature type="transmembrane region" description="Helical" evidence="5">
    <location>
        <begin position="220"/>
        <end position="239"/>
    </location>
</feature>
<feature type="transmembrane region" description="Helical" evidence="5">
    <location>
        <begin position="196"/>
        <end position="213"/>
    </location>
</feature>
<dbReference type="RefSeq" id="WP_017713495.1">
    <property type="nucleotide sequence ID" value="NZ_KB235941.1"/>
</dbReference>
<dbReference type="Gene3D" id="2.60.120.10">
    <property type="entry name" value="Jelly Rolls"/>
    <property type="match status" value="1"/>
</dbReference>
<dbReference type="SMART" id="SM00100">
    <property type="entry name" value="cNMP"/>
    <property type="match status" value="1"/>
</dbReference>
<dbReference type="Pfam" id="PF01740">
    <property type="entry name" value="STAS"/>
    <property type="match status" value="1"/>
</dbReference>
<keyword evidence="4 5" id="KW-0472">Membrane</keyword>
<keyword evidence="9" id="KW-1185">Reference proteome</keyword>
<dbReference type="Pfam" id="PF00027">
    <property type="entry name" value="cNMP_binding"/>
    <property type="match status" value="1"/>
</dbReference>
<feature type="domain" description="Cyclic nucleotide-binding" evidence="6">
    <location>
        <begin position="629"/>
        <end position="727"/>
    </location>
</feature>
<dbReference type="Pfam" id="PF00916">
    <property type="entry name" value="Sulfate_transp"/>
    <property type="match status" value="1"/>
</dbReference>
<dbReference type="Gene3D" id="3.30.750.24">
    <property type="entry name" value="STAS domain"/>
    <property type="match status" value="1"/>
</dbReference>
<evidence type="ECO:0000259" key="7">
    <source>
        <dbReference type="PROSITE" id="PS50801"/>
    </source>
</evidence>
<feature type="transmembrane region" description="Helical" evidence="5">
    <location>
        <begin position="153"/>
        <end position="176"/>
    </location>
</feature>
<evidence type="ECO:0000256" key="3">
    <source>
        <dbReference type="ARBA" id="ARBA00022989"/>
    </source>
</evidence>
<gene>
    <name evidence="8" type="ORF">PROH_00540</name>
</gene>
<dbReference type="CDD" id="cd00038">
    <property type="entry name" value="CAP_ED"/>
    <property type="match status" value="1"/>
</dbReference>
<comment type="subcellular location">
    <subcellularLocation>
        <location evidence="1">Membrane</location>
        <topology evidence="1">Multi-pass membrane protein</topology>
    </subcellularLocation>
</comment>
<feature type="transmembrane region" description="Helical" evidence="5">
    <location>
        <begin position="414"/>
        <end position="445"/>
    </location>
</feature>
<sequence>MTQTAIPDVKSPTIDRLIRELLIPNQLLPSLTAGTVTGIIGVIRAISYATLIFSGSLAIHLPTGVGLTVFSSAIASGVVALTSAHPGMIATPLAAPTALLALMATHIASELQGEDSSVVLITVVAAIALTSLVTGGLLLLLGWLRLGSKIRVIPYPVIGGFMAGTGWLLVAGFVQMSTELPLTFQNLGPLSNPTVALRWVPGFVFGLILLAVARRWKHYLVLPGTLIVLSALFYLTLHLTHTSLDTARSAGWLLEAFPEGDGKLWHPLQGGQLAQVRWLAIAHQWDSIITVMLVSLLSLALSNSGIELVVGRDINLNSELKAIGWANLVAGVGSGMVGNQALPSTLLVNKIGSETRLTGLVAMVPSITVLLLGSSFLPYVPEPVLASLLLYLGLSLLIQWVYEARSKLPPEDYVAVLITLVVINSWGFLQGITVGFVVTVLTFMYNYSQVNVAKTELSGFITRSNVINRSPVQREMLTNLGEQVFGLELQGFLFFGTANYLLTKVRQRALMQQPWLEVSPKPQDLLPLRYVIFDFRQVTGLDSSAVLTFNKVLKLARKQDLVLLFTNIQPEFQARLIQGDGFEDHSDRCRVFPDIDRGLEWCENQILSQAQALSSETKRLEERLTDLFLTPNQVPTFMAYLVPEDLPQGQILLTRDQPSKGLYFLETGQVTVLTEFEDGKTRRLQTCQGGSILGEMRFFGKRSLSTVVITDLPCHFYYLPPTALAQMKLEAPDLVYALEEYIVKLLCDSLTRREEQLRVMS</sequence>
<dbReference type="CDD" id="cd07042">
    <property type="entry name" value="STAS_SulP_like_sulfate_transporter"/>
    <property type="match status" value="1"/>
</dbReference>
<dbReference type="eggNOG" id="COG0659">
    <property type="taxonomic scope" value="Bacteria"/>
</dbReference>
<reference evidence="8" key="1">
    <citation type="submission" date="2012-04" db="EMBL/GenBank/DDBJ databases">
        <authorList>
            <person name="Borisov I.G."/>
            <person name="Ivanikova N.V."/>
            <person name="Pinevich A.V."/>
        </authorList>
    </citation>
    <scope>NUCLEOTIDE SEQUENCE</scope>
    <source>
        <strain evidence="8">CALU 1027</strain>
    </source>
</reference>
<proteinExistence type="predicted"/>
<dbReference type="PANTHER" id="PTHR43310:SF2">
    <property type="entry name" value="SLC26A_SULP TRANSPORTER DOMAIN-CONTAINING PROTEIN"/>
    <property type="match status" value="1"/>
</dbReference>
<feature type="transmembrane region" description="Helical" evidence="5">
    <location>
        <begin position="383"/>
        <end position="402"/>
    </location>
</feature>
<dbReference type="InterPro" id="IPR052706">
    <property type="entry name" value="Membrane-Transporter-like"/>
</dbReference>